<keyword evidence="4" id="KW-1185">Reference proteome</keyword>
<dbReference type="Pfam" id="PF00656">
    <property type="entry name" value="Peptidase_C14"/>
    <property type="match status" value="1"/>
</dbReference>
<organism evidence="3 4">
    <name type="scientific">Caballeronia arationis</name>
    <dbReference type="NCBI Taxonomy" id="1777142"/>
    <lineage>
        <taxon>Bacteria</taxon>
        <taxon>Pseudomonadati</taxon>
        <taxon>Pseudomonadota</taxon>
        <taxon>Betaproteobacteria</taxon>
        <taxon>Burkholderiales</taxon>
        <taxon>Burkholderiaceae</taxon>
        <taxon>Caballeronia</taxon>
    </lineage>
</organism>
<evidence type="ECO:0000313" key="4">
    <source>
        <dbReference type="Proteomes" id="UP000219522"/>
    </source>
</evidence>
<sequence>MDSHRYALLVGSWEYQNAQLRKLASPVQDVRALEAVLADSRVGAFDRVDVLENRTAQEIRIALVKFFKERGHDDLLLLYFSGHGLKDELGHFYFAACDTDPNELLANGVAASLIHEVIQRCRSRKKVIFIDSCFGGAVVRGLVVKSGAQVTPDQLAGDATGLVIVTATDSMTYAFEGDKSLGEAQPSIFTKHLVNGLTTGEADLEHDGEVTVDELYAYIRHRVSQEMPGQMPKKWDFEAAGRIVVALNANASLIELPKEIQEKVDDWFPPTKVGAVDLLVSLGKKPHMKQAAIAALEKLVKDDSDLVKVAARSAISRLAAVPCASLPAGQQVKVEAAAATTAPASLPQVEVESSNAAPSTVDRHSEASAQCESKMEVAPAKDEDSSTTSLLQEIQMDAESPIPQNRLAALNRLTELKNDSKTNETVIQILSKLSQDNNRRVRACAADALSRLPHFQRPTTIPTARASEPTARNGNGQERRRFLQSRTRLVSIAVAITLTLTSIWFAAKYFTSGSSSEDQVQAMSPTGDNSPAPASASDGNTATRPHTAEDVYDKPAKSNAPATAPDGTPSRPHTAEDIYDKPANTN</sequence>
<feature type="compositionally biased region" description="Basic and acidic residues" evidence="1">
    <location>
        <begin position="373"/>
        <end position="384"/>
    </location>
</feature>
<dbReference type="GO" id="GO:0004197">
    <property type="term" value="F:cysteine-type endopeptidase activity"/>
    <property type="evidence" value="ECO:0007669"/>
    <property type="project" value="InterPro"/>
</dbReference>
<dbReference type="InterPro" id="IPR016024">
    <property type="entry name" value="ARM-type_fold"/>
</dbReference>
<dbReference type="InterPro" id="IPR029030">
    <property type="entry name" value="Caspase-like_dom_sf"/>
</dbReference>
<dbReference type="EMBL" id="OCSU01000002">
    <property type="protein sequence ID" value="SOE81018.1"/>
    <property type="molecule type" value="Genomic_DNA"/>
</dbReference>
<feature type="compositionally biased region" description="Basic and acidic residues" evidence="1">
    <location>
        <begin position="546"/>
        <end position="556"/>
    </location>
</feature>
<dbReference type="Proteomes" id="UP000219522">
    <property type="component" value="Unassembled WGS sequence"/>
</dbReference>
<evidence type="ECO:0000256" key="1">
    <source>
        <dbReference type="SAM" id="MobiDB-lite"/>
    </source>
</evidence>
<feature type="region of interest" description="Disordered" evidence="1">
    <location>
        <begin position="455"/>
        <end position="480"/>
    </location>
</feature>
<feature type="domain" description="Caspase family p20" evidence="2">
    <location>
        <begin position="48"/>
        <end position="137"/>
    </location>
</feature>
<evidence type="ECO:0000259" key="2">
    <source>
        <dbReference type="PROSITE" id="PS50208"/>
    </source>
</evidence>
<proteinExistence type="predicted"/>
<comment type="caution">
    <text evidence="3">The sequence shown here is derived from an EMBL/GenBank/DDBJ whole genome shotgun (WGS) entry which is preliminary data.</text>
</comment>
<dbReference type="RefSeq" id="WP_097190239.1">
    <property type="nucleotide sequence ID" value="NZ_OCSU01000002.1"/>
</dbReference>
<dbReference type="Gene3D" id="3.40.50.1460">
    <property type="match status" value="1"/>
</dbReference>
<dbReference type="AlphaFoldDB" id="A0A7Z7I8E2"/>
<dbReference type="PROSITE" id="PS50208">
    <property type="entry name" value="CASPASE_P20"/>
    <property type="match status" value="1"/>
</dbReference>
<dbReference type="InterPro" id="IPR001309">
    <property type="entry name" value="Pept_C14_p20"/>
</dbReference>
<dbReference type="PANTHER" id="PTHR22576:SF37">
    <property type="entry name" value="MUCOSA-ASSOCIATED LYMPHOID TISSUE LYMPHOMA TRANSLOCATION PROTEIN 1"/>
    <property type="match status" value="1"/>
</dbReference>
<gene>
    <name evidence="3" type="ORF">SAMN05446927_4272</name>
</gene>
<evidence type="ECO:0000313" key="3">
    <source>
        <dbReference type="EMBL" id="SOE81018.1"/>
    </source>
</evidence>
<feature type="region of interest" description="Disordered" evidence="1">
    <location>
        <begin position="517"/>
        <end position="586"/>
    </location>
</feature>
<protein>
    <submittedName>
        <fullName evidence="3">Uncharacterized protein, contains caspase domain</fullName>
    </submittedName>
</protein>
<feature type="region of interest" description="Disordered" evidence="1">
    <location>
        <begin position="343"/>
        <end position="387"/>
    </location>
</feature>
<dbReference type="InterPro" id="IPR052039">
    <property type="entry name" value="Caspase-related_regulators"/>
</dbReference>
<dbReference type="InterPro" id="IPR011600">
    <property type="entry name" value="Pept_C14_caspase"/>
</dbReference>
<dbReference type="InterPro" id="IPR011989">
    <property type="entry name" value="ARM-like"/>
</dbReference>
<dbReference type="NCBIfam" id="NF047832">
    <property type="entry name" value="caspase_w_EACC1"/>
    <property type="match status" value="1"/>
</dbReference>
<dbReference type="Gene3D" id="1.25.10.10">
    <property type="entry name" value="Leucine-rich Repeat Variant"/>
    <property type="match status" value="1"/>
</dbReference>
<feature type="compositionally biased region" description="Polar residues" evidence="1">
    <location>
        <begin position="517"/>
        <end position="529"/>
    </location>
</feature>
<dbReference type="SUPFAM" id="SSF52129">
    <property type="entry name" value="Caspase-like"/>
    <property type="match status" value="1"/>
</dbReference>
<name>A0A7Z7I8E2_9BURK</name>
<accession>A0A7Z7I8E2</accession>
<dbReference type="SUPFAM" id="SSF48371">
    <property type="entry name" value="ARM repeat"/>
    <property type="match status" value="1"/>
</dbReference>
<dbReference type="GO" id="GO:0006508">
    <property type="term" value="P:proteolysis"/>
    <property type="evidence" value="ECO:0007669"/>
    <property type="project" value="InterPro"/>
</dbReference>
<dbReference type="PANTHER" id="PTHR22576">
    <property type="entry name" value="MUCOSA ASSOCIATED LYMPHOID TISSUE LYMPHOMA TRANSLOCATION PROTEIN 1/PARACASPASE"/>
    <property type="match status" value="1"/>
</dbReference>
<reference evidence="3 4" key="1">
    <citation type="submission" date="2017-09" db="EMBL/GenBank/DDBJ databases">
        <authorList>
            <person name="Varghese N."/>
            <person name="Submissions S."/>
        </authorList>
    </citation>
    <scope>NUCLEOTIDE SEQUENCE [LARGE SCALE GENOMIC DNA]</scope>
    <source>
        <strain evidence="3 4">OK806</strain>
    </source>
</reference>